<dbReference type="AlphaFoldDB" id="A0A8J3RDU1"/>
<evidence type="ECO:0000313" key="4">
    <source>
        <dbReference type="Proteomes" id="UP000610966"/>
    </source>
</evidence>
<keyword evidence="1" id="KW-0175">Coiled coil</keyword>
<evidence type="ECO:0000313" key="3">
    <source>
        <dbReference type="EMBL" id="GIH72441.1"/>
    </source>
</evidence>
<gene>
    <name evidence="3" type="ORF">Mth01_46940</name>
</gene>
<organism evidence="3 4">
    <name type="scientific">Sphaerimonospora thailandensis</name>
    <dbReference type="NCBI Taxonomy" id="795644"/>
    <lineage>
        <taxon>Bacteria</taxon>
        <taxon>Bacillati</taxon>
        <taxon>Actinomycetota</taxon>
        <taxon>Actinomycetes</taxon>
        <taxon>Streptosporangiales</taxon>
        <taxon>Streptosporangiaceae</taxon>
        <taxon>Sphaerimonospora</taxon>
    </lineage>
</organism>
<accession>A0A8J3RDU1</accession>
<protein>
    <recommendedName>
        <fullName evidence="5">Transposase</fullName>
    </recommendedName>
</protein>
<dbReference type="Pfam" id="PF01527">
    <property type="entry name" value="HTH_Tnp_1"/>
    <property type="match status" value="1"/>
</dbReference>
<sequence length="300" mass="34486">MPAQRKYPQDLRDRAVKMVFDLRQETGEKTGTIARVADRLGIHREALRTWIRQAVRHEVAWNEWNARKEVRLMSSAFIICHNPAQAIRDKAAREQAIERIEAELERIAAQRARERQRDLGDKARAKAEAAHVRAECALRDHPTLKRWIRQQKNGRLVIDRAKIKAEERRDGKYLLATSDHDISAEDAALGYKNLLEAERGFRDMKATLQLRPVFHRAGAPHPRPRADLLAGPVADPRSRTRHRPALAPRQPRTPPHPHRTGRDRHSDHADHIHPDHYLQGARDQPPRSGISLRTCLNPSI</sequence>
<dbReference type="Gene3D" id="1.10.10.10">
    <property type="entry name" value="Winged helix-like DNA-binding domain superfamily/Winged helix DNA-binding domain"/>
    <property type="match status" value="1"/>
</dbReference>
<dbReference type="InterPro" id="IPR036388">
    <property type="entry name" value="WH-like_DNA-bd_sf"/>
</dbReference>
<dbReference type="InterPro" id="IPR009057">
    <property type="entry name" value="Homeodomain-like_sf"/>
</dbReference>
<dbReference type="Proteomes" id="UP000610966">
    <property type="component" value="Unassembled WGS sequence"/>
</dbReference>
<feature type="coiled-coil region" evidence="1">
    <location>
        <begin position="90"/>
        <end position="117"/>
    </location>
</feature>
<dbReference type="RefSeq" id="WP_204018098.1">
    <property type="nucleotide sequence ID" value="NZ_BOOG01000051.1"/>
</dbReference>
<dbReference type="GO" id="GO:0004803">
    <property type="term" value="F:transposase activity"/>
    <property type="evidence" value="ECO:0007669"/>
    <property type="project" value="InterPro"/>
</dbReference>
<evidence type="ECO:0000256" key="2">
    <source>
        <dbReference type="SAM" id="MobiDB-lite"/>
    </source>
</evidence>
<proteinExistence type="predicted"/>
<dbReference type="EMBL" id="BOOG01000051">
    <property type="protein sequence ID" value="GIH72441.1"/>
    <property type="molecule type" value="Genomic_DNA"/>
</dbReference>
<dbReference type="GO" id="GO:0006313">
    <property type="term" value="P:DNA transposition"/>
    <property type="evidence" value="ECO:0007669"/>
    <property type="project" value="InterPro"/>
</dbReference>
<dbReference type="GO" id="GO:0003677">
    <property type="term" value="F:DNA binding"/>
    <property type="evidence" value="ECO:0007669"/>
    <property type="project" value="InterPro"/>
</dbReference>
<feature type="region of interest" description="Disordered" evidence="2">
    <location>
        <begin position="216"/>
        <end position="300"/>
    </location>
</feature>
<dbReference type="InterPro" id="IPR002514">
    <property type="entry name" value="Transposase_8"/>
</dbReference>
<evidence type="ECO:0000256" key="1">
    <source>
        <dbReference type="SAM" id="Coils"/>
    </source>
</evidence>
<name>A0A8J3RDU1_9ACTN</name>
<keyword evidence="4" id="KW-1185">Reference proteome</keyword>
<dbReference type="SUPFAM" id="SSF46689">
    <property type="entry name" value="Homeodomain-like"/>
    <property type="match status" value="1"/>
</dbReference>
<feature type="compositionally biased region" description="Basic and acidic residues" evidence="2">
    <location>
        <begin position="263"/>
        <end position="276"/>
    </location>
</feature>
<evidence type="ECO:0008006" key="5">
    <source>
        <dbReference type="Google" id="ProtNLM"/>
    </source>
</evidence>
<comment type="caution">
    <text evidence="3">The sequence shown here is derived from an EMBL/GenBank/DDBJ whole genome shotgun (WGS) entry which is preliminary data.</text>
</comment>
<reference evidence="3" key="1">
    <citation type="submission" date="2021-01" db="EMBL/GenBank/DDBJ databases">
        <title>Whole genome shotgun sequence of Sphaerimonospora thailandensis NBRC 107569.</title>
        <authorList>
            <person name="Komaki H."/>
            <person name="Tamura T."/>
        </authorList>
    </citation>
    <scope>NUCLEOTIDE SEQUENCE</scope>
    <source>
        <strain evidence="3">NBRC 107569</strain>
    </source>
</reference>